<name>A0AAI8SMG3_MYCAV</name>
<organism evidence="2 3">
    <name type="scientific">Mycobacterium avium subsp. hominissuis</name>
    <dbReference type="NCBI Taxonomy" id="439334"/>
    <lineage>
        <taxon>Bacteria</taxon>
        <taxon>Bacillati</taxon>
        <taxon>Actinomycetota</taxon>
        <taxon>Actinomycetes</taxon>
        <taxon>Mycobacteriales</taxon>
        <taxon>Mycobacteriaceae</taxon>
        <taxon>Mycobacterium</taxon>
        <taxon>Mycobacterium avium complex (MAC)</taxon>
    </lineage>
</organism>
<dbReference type="AlphaFoldDB" id="A0AAI8SMG3"/>
<reference evidence="2 3" key="1">
    <citation type="submission" date="2019-09" db="EMBL/GenBank/DDBJ databases">
        <title>Complete genome sequence of Mycobacterium avium subsp. hominissuis strain JP-H-1.</title>
        <authorList>
            <person name="Kinoshita Y."/>
            <person name="Niwa H."/>
            <person name="Uchida-Fujii E."/>
            <person name="Nukada T."/>
        </authorList>
    </citation>
    <scope>NUCLEOTIDE SEQUENCE [LARGE SCALE GENOMIC DNA]</scope>
    <source>
        <strain evidence="2 3">JP-H-1</strain>
    </source>
</reference>
<proteinExistence type="predicted"/>
<evidence type="ECO:0000313" key="3">
    <source>
        <dbReference type="Proteomes" id="UP000327362"/>
    </source>
</evidence>
<feature type="region of interest" description="Disordered" evidence="1">
    <location>
        <begin position="1"/>
        <end position="36"/>
    </location>
</feature>
<evidence type="ECO:0000313" key="2">
    <source>
        <dbReference type="EMBL" id="BBN48019.1"/>
    </source>
</evidence>
<feature type="compositionally biased region" description="Low complexity" evidence="1">
    <location>
        <begin position="21"/>
        <end position="36"/>
    </location>
</feature>
<feature type="compositionally biased region" description="Low complexity" evidence="1">
    <location>
        <begin position="1"/>
        <end position="13"/>
    </location>
</feature>
<gene>
    <name evidence="2" type="ORF">JPH1_24940</name>
</gene>
<dbReference type="EMBL" id="AP020326">
    <property type="protein sequence ID" value="BBN48019.1"/>
    <property type="molecule type" value="Genomic_DNA"/>
</dbReference>
<evidence type="ECO:0000256" key="1">
    <source>
        <dbReference type="SAM" id="MobiDB-lite"/>
    </source>
</evidence>
<protein>
    <submittedName>
        <fullName evidence="2">Uncharacterized protein</fullName>
    </submittedName>
</protein>
<accession>A0AAI8SMG3</accession>
<dbReference type="Proteomes" id="UP000327362">
    <property type="component" value="Chromosome"/>
</dbReference>
<sequence>MTSDIAAPAAGAAEGPGGLLLDGPAADPDGVAAPLGVGSERPPVVCAHPATSTDAAIIAAIRMQSG</sequence>